<feature type="domain" description="Transport-associated OB type 1" evidence="1">
    <location>
        <begin position="2"/>
        <end position="61"/>
    </location>
</feature>
<organism evidence="2 3">
    <name type="scientific">Lentiprolixibacter aurantiacus</name>
    <dbReference type="NCBI Taxonomy" id="2993939"/>
    <lineage>
        <taxon>Bacteria</taxon>
        <taxon>Pseudomonadati</taxon>
        <taxon>Bacteroidota</taxon>
        <taxon>Flavobacteriia</taxon>
        <taxon>Flavobacteriales</taxon>
        <taxon>Flavobacteriaceae</taxon>
        <taxon>Lentiprolixibacter</taxon>
    </lineage>
</organism>
<evidence type="ECO:0000313" key="3">
    <source>
        <dbReference type="Proteomes" id="UP001207116"/>
    </source>
</evidence>
<dbReference type="AlphaFoldDB" id="A0AAE3MLH9"/>
<dbReference type="InterPro" id="IPR005116">
    <property type="entry name" value="Transp-assoc_OB_typ1"/>
</dbReference>
<accession>A0AAE3MLH9</accession>
<name>A0AAE3MLH9_9FLAO</name>
<dbReference type="Gene3D" id="2.40.50.100">
    <property type="match status" value="2"/>
</dbReference>
<comment type="caution">
    <text evidence="2">The sequence shown here is derived from an EMBL/GenBank/DDBJ whole genome shotgun (WGS) entry which is preliminary data.</text>
</comment>
<dbReference type="SUPFAM" id="SSF50331">
    <property type="entry name" value="MOP-like"/>
    <property type="match status" value="1"/>
</dbReference>
<sequence>MNKLKGHIAKIKTSGNLSRVDVALSEDIVVSAVVIETPDTAAYLKKNNEVYVLFKETEVILSADPEVEISLVNRIPGKISNLLVGDLFCEVSIQTEVGEIRSVISKIAWERWPMAVKDPVTALVKINEIMLQE</sequence>
<gene>
    <name evidence="2" type="ORF">OO016_10470</name>
</gene>
<evidence type="ECO:0000313" key="2">
    <source>
        <dbReference type="EMBL" id="MCX2720025.1"/>
    </source>
</evidence>
<dbReference type="Proteomes" id="UP001207116">
    <property type="component" value="Unassembled WGS sequence"/>
</dbReference>
<reference evidence="2" key="1">
    <citation type="submission" date="2022-11" db="EMBL/GenBank/DDBJ databases">
        <title>The characterization of three novel Bacteroidetes species and genomic analysis of their roles in tidal elemental geochemical cycles.</title>
        <authorList>
            <person name="Ma K.-J."/>
        </authorList>
    </citation>
    <scope>NUCLEOTIDE SEQUENCE</scope>
    <source>
        <strain evidence="2">M415</strain>
    </source>
</reference>
<dbReference type="EMBL" id="JAPFQP010000003">
    <property type="protein sequence ID" value="MCX2720025.1"/>
    <property type="molecule type" value="Genomic_DNA"/>
</dbReference>
<dbReference type="InterPro" id="IPR008995">
    <property type="entry name" value="Mo/tungstate-bd_C_term_dom"/>
</dbReference>
<dbReference type="Pfam" id="PF03459">
    <property type="entry name" value="TOBE"/>
    <property type="match status" value="1"/>
</dbReference>
<evidence type="ECO:0000259" key="1">
    <source>
        <dbReference type="Pfam" id="PF03459"/>
    </source>
</evidence>
<protein>
    <submittedName>
        <fullName evidence="2">Tobe domain protein</fullName>
    </submittedName>
</protein>
<keyword evidence="3" id="KW-1185">Reference proteome</keyword>
<dbReference type="RefSeq" id="WP_266013401.1">
    <property type="nucleotide sequence ID" value="NZ_JAPFQP010000003.1"/>
</dbReference>
<proteinExistence type="predicted"/>